<dbReference type="CDD" id="cd00051">
    <property type="entry name" value="EFh"/>
    <property type="match status" value="1"/>
</dbReference>
<dbReference type="SUPFAM" id="SSF47473">
    <property type="entry name" value="EF-hand"/>
    <property type="match status" value="1"/>
</dbReference>
<evidence type="ECO:0000256" key="2">
    <source>
        <dbReference type="ARBA" id="ARBA00022837"/>
    </source>
</evidence>
<feature type="domain" description="EF-hand" evidence="4">
    <location>
        <begin position="49"/>
        <end position="84"/>
    </location>
</feature>
<dbReference type="Gene3D" id="1.10.238.10">
    <property type="entry name" value="EF-hand"/>
    <property type="match status" value="1"/>
</dbReference>
<dbReference type="Proteomes" id="UP001162480">
    <property type="component" value="Chromosome 4"/>
</dbReference>
<protein>
    <submittedName>
        <fullName evidence="5">Calmodulin 4</fullName>
    </submittedName>
</protein>
<dbReference type="InterPro" id="IPR050230">
    <property type="entry name" value="CALM/Myosin/TropC-like"/>
</dbReference>
<dbReference type="PANTHER" id="PTHR23048">
    <property type="entry name" value="MYOSIN LIGHT CHAIN 1, 3"/>
    <property type="match status" value="1"/>
</dbReference>
<keyword evidence="2" id="KW-0106">Calcium</keyword>
<dbReference type="GO" id="GO:0005509">
    <property type="term" value="F:calcium ion binding"/>
    <property type="evidence" value="ECO:0007669"/>
    <property type="project" value="InterPro"/>
</dbReference>
<keyword evidence="6" id="KW-1185">Reference proteome</keyword>
<keyword evidence="3" id="KW-0514">Muscle protein</keyword>
<dbReference type="FunFam" id="1.10.238.10:FF:000001">
    <property type="entry name" value="Calmodulin 1"/>
    <property type="match status" value="1"/>
</dbReference>
<dbReference type="PANTHER" id="PTHR23048:SF0">
    <property type="entry name" value="CALMODULIN LIKE 3"/>
    <property type="match status" value="1"/>
</dbReference>
<keyword evidence="1" id="KW-0677">Repeat</keyword>
<name>A0AA36AWJ5_OCTVU</name>
<dbReference type="InterPro" id="IPR018247">
    <property type="entry name" value="EF_Hand_1_Ca_BS"/>
</dbReference>
<dbReference type="PROSITE" id="PS00018">
    <property type="entry name" value="EF_HAND_1"/>
    <property type="match status" value="2"/>
</dbReference>
<dbReference type="InterPro" id="IPR002048">
    <property type="entry name" value="EF_hand_dom"/>
</dbReference>
<evidence type="ECO:0000313" key="5">
    <source>
        <dbReference type="EMBL" id="CAI9722192.1"/>
    </source>
</evidence>
<organism evidence="5 6">
    <name type="scientific">Octopus vulgaris</name>
    <name type="common">Common octopus</name>
    <dbReference type="NCBI Taxonomy" id="6645"/>
    <lineage>
        <taxon>Eukaryota</taxon>
        <taxon>Metazoa</taxon>
        <taxon>Spiralia</taxon>
        <taxon>Lophotrochozoa</taxon>
        <taxon>Mollusca</taxon>
        <taxon>Cephalopoda</taxon>
        <taxon>Coleoidea</taxon>
        <taxon>Octopodiformes</taxon>
        <taxon>Octopoda</taxon>
        <taxon>Incirrata</taxon>
        <taxon>Octopodidae</taxon>
        <taxon>Octopus</taxon>
    </lineage>
</organism>
<evidence type="ECO:0000256" key="1">
    <source>
        <dbReference type="ARBA" id="ARBA00022737"/>
    </source>
</evidence>
<evidence type="ECO:0000313" key="6">
    <source>
        <dbReference type="Proteomes" id="UP001162480"/>
    </source>
</evidence>
<dbReference type="AlphaFoldDB" id="A0AA36AWJ5"/>
<dbReference type="SMART" id="SM00054">
    <property type="entry name" value="EFh"/>
    <property type="match status" value="3"/>
</dbReference>
<dbReference type="EMBL" id="OX597817">
    <property type="protein sequence ID" value="CAI9722192.1"/>
    <property type="molecule type" value="Genomic_DNA"/>
</dbReference>
<proteinExistence type="predicted"/>
<reference evidence="5" key="1">
    <citation type="submission" date="2023-08" db="EMBL/GenBank/DDBJ databases">
        <authorList>
            <person name="Alioto T."/>
            <person name="Alioto T."/>
            <person name="Gomez Garrido J."/>
        </authorList>
    </citation>
    <scope>NUCLEOTIDE SEQUENCE</scope>
</reference>
<evidence type="ECO:0000256" key="3">
    <source>
        <dbReference type="ARBA" id="ARBA00023179"/>
    </source>
</evidence>
<dbReference type="PROSITE" id="PS50222">
    <property type="entry name" value="EF_HAND_2"/>
    <property type="match status" value="2"/>
</dbReference>
<dbReference type="Pfam" id="PF13499">
    <property type="entry name" value="EF-hand_7"/>
    <property type="match status" value="1"/>
</dbReference>
<sequence>MSCPAKMTEQRVIRESMIPKLSSDEIEGNGTIEFNEFLEMMMKCKSETNERQEVTDAFKVFDTNKDGFINASELRHVMMNLGEKLTDKEVEDMIREADADGDGRIDYEEFIQILMAK</sequence>
<dbReference type="InterPro" id="IPR011992">
    <property type="entry name" value="EF-hand-dom_pair"/>
</dbReference>
<accession>A0AA36AWJ5</accession>
<feature type="domain" description="EF-hand" evidence="4">
    <location>
        <begin position="85"/>
        <end position="117"/>
    </location>
</feature>
<evidence type="ECO:0000259" key="4">
    <source>
        <dbReference type="PROSITE" id="PS50222"/>
    </source>
</evidence>
<gene>
    <name evidence="5" type="ORF">OCTVUL_1B025973</name>
</gene>
<dbReference type="GO" id="GO:0016460">
    <property type="term" value="C:myosin II complex"/>
    <property type="evidence" value="ECO:0007669"/>
    <property type="project" value="TreeGrafter"/>
</dbReference>